<name>A0A5C3NKW4_9APHY</name>
<protein>
    <submittedName>
        <fullName evidence="1">Uncharacterized protein</fullName>
    </submittedName>
</protein>
<proteinExistence type="predicted"/>
<accession>A0A5C3NKW4</accession>
<sequence length="309" mass="35400">MSLMCAARFPHLTTVRLTVSPPSLSRPVIPWKPPFLSPIADVDPLIRMGQLQELSLVFRPDLHKRVVTGTDLDTLASFLHRSLRVLCISSSPLEPTPFCVEKINSLIDVRELVHFAQRCSLLSDLYLPCLWDCTPRTRWLALMAFPHNHITPDPAGDRSPDCDPFAYEYPIDLERHTPFTCGDWPTVPYCWYPEKVEPDERPVATTEGWDPLRDHPVSTTASAGEQLQYLATEFEFDPFPPKSELILHTSFPSIPHMQSLRFGFICSTHPTSITHFLHNTFPGTRYRNICLGDVYRIDILYKLSRVDEW</sequence>
<evidence type="ECO:0000313" key="1">
    <source>
        <dbReference type="EMBL" id="TFK78136.1"/>
    </source>
</evidence>
<reference evidence="1 2" key="1">
    <citation type="journal article" date="2019" name="Nat. Ecol. Evol.">
        <title>Megaphylogeny resolves global patterns of mushroom evolution.</title>
        <authorList>
            <person name="Varga T."/>
            <person name="Krizsan K."/>
            <person name="Foldi C."/>
            <person name="Dima B."/>
            <person name="Sanchez-Garcia M."/>
            <person name="Sanchez-Ramirez S."/>
            <person name="Szollosi G.J."/>
            <person name="Szarkandi J.G."/>
            <person name="Papp V."/>
            <person name="Albert L."/>
            <person name="Andreopoulos W."/>
            <person name="Angelini C."/>
            <person name="Antonin V."/>
            <person name="Barry K.W."/>
            <person name="Bougher N.L."/>
            <person name="Buchanan P."/>
            <person name="Buyck B."/>
            <person name="Bense V."/>
            <person name="Catcheside P."/>
            <person name="Chovatia M."/>
            <person name="Cooper J."/>
            <person name="Damon W."/>
            <person name="Desjardin D."/>
            <person name="Finy P."/>
            <person name="Geml J."/>
            <person name="Haridas S."/>
            <person name="Hughes K."/>
            <person name="Justo A."/>
            <person name="Karasinski D."/>
            <person name="Kautmanova I."/>
            <person name="Kiss B."/>
            <person name="Kocsube S."/>
            <person name="Kotiranta H."/>
            <person name="LaButti K.M."/>
            <person name="Lechner B.E."/>
            <person name="Liimatainen K."/>
            <person name="Lipzen A."/>
            <person name="Lukacs Z."/>
            <person name="Mihaltcheva S."/>
            <person name="Morgado L.N."/>
            <person name="Niskanen T."/>
            <person name="Noordeloos M.E."/>
            <person name="Ohm R.A."/>
            <person name="Ortiz-Santana B."/>
            <person name="Ovrebo C."/>
            <person name="Racz N."/>
            <person name="Riley R."/>
            <person name="Savchenko A."/>
            <person name="Shiryaev A."/>
            <person name="Soop K."/>
            <person name="Spirin V."/>
            <person name="Szebenyi C."/>
            <person name="Tomsovsky M."/>
            <person name="Tulloss R.E."/>
            <person name="Uehling J."/>
            <person name="Grigoriev I.V."/>
            <person name="Vagvolgyi C."/>
            <person name="Papp T."/>
            <person name="Martin F.M."/>
            <person name="Miettinen O."/>
            <person name="Hibbett D.S."/>
            <person name="Nagy L.G."/>
        </authorList>
    </citation>
    <scope>NUCLEOTIDE SEQUENCE [LARGE SCALE GENOMIC DNA]</scope>
    <source>
        <strain evidence="1 2">HHB13444</strain>
    </source>
</reference>
<dbReference type="InParanoid" id="A0A5C3NKW4"/>
<organism evidence="1 2">
    <name type="scientific">Polyporus arcularius HHB13444</name>
    <dbReference type="NCBI Taxonomy" id="1314778"/>
    <lineage>
        <taxon>Eukaryota</taxon>
        <taxon>Fungi</taxon>
        <taxon>Dikarya</taxon>
        <taxon>Basidiomycota</taxon>
        <taxon>Agaricomycotina</taxon>
        <taxon>Agaricomycetes</taxon>
        <taxon>Polyporales</taxon>
        <taxon>Polyporaceae</taxon>
        <taxon>Polyporus</taxon>
    </lineage>
</organism>
<evidence type="ECO:0000313" key="2">
    <source>
        <dbReference type="Proteomes" id="UP000308197"/>
    </source>
</evidence>
<keyword evidence="2" id="KW-1185">Reference proteome</keyword>
<dbReference type="Proteomes" id="UP000308197">
    <property type="component" value="Unassembled WGS sequence"/>
</dbReference>
<dbReference type="AlphaFoldDB" id="A0A5C3NKW4"/>
<gene>
    <name evidence="1" type="ORF">K466DRAFT_607280</name>
</gene>
<dbReference type="EMBL" id="ML212775">
    <property type="protein sequence ID" value="TFK78136.1"/>
    <property type="molecule type" value="Genomic_DNA"/>
</dbReference>